<dbReference type="AlphaFoldDB" id="A0A1V4IR95"/>
<comment type="caution">
    <text evidence="1">The sequence shown here is derived from an EMBL/GenBank/DDBJ whole genome shotgun (WGS) entry which is preliminary data.</text>
</comment>
<dbReference type="Pfam" id="PF21785">
    <property type="entry name" value="Bflower_2"/>
    <property type="match status" value="1"/>
</dbReference>
<proteinExistence type="predicted"/>
<organism evidence="1 2">
    <name type="scientific">Clostridium oryzae</name>
    <dbReference type="NCBI Taxonomy" id="1450648"/>
    <lineage>
        <taxon>Bacteria</taxon>
        <taxon>Bacillati</taxon>
        <taxon>Bacillota</taxon>
        <taxon>Clostridia</taxon>
        <taxon>Eubacteriales</taxon>
        <taxon>Clostridiaceae</taxon>
        <taxon>Clostridium</taxon>
    </lineage>
</organism>
<dbReference type="OrthoDB" id="1912913at2"/>
<accession>A0A1V4IR95</accession>
<dbReference type="InterPro" id="IPR048910">
    <property type="entry name" value="Bflower_2"/>
</dbReference>
<keyword evidence="2" id="KW-1185">Reference proteome</keyword>
<dbReference type="EMBL" id="MZGV01000015">
    <property type="protein sequence ID" value="OPJ62433.1"/>
    <property type="molecule type" value="Genomic_DNA"/>
</dbReference>
<sequence length="191" mass="21481">MGRIYDRHDEYVGYFRDNRIYNKRNELIGYMENNVAYDINSSPVLYFYDDKFYWMNGMPWAYFNGRAIRDLNGNYIGSAANTLPSLIAAGLIFSNKILEAQYKAMQHTNKTNSNRGYIPNNNPIGVNGLGGMVQSVMNIGRSMFGGGNTNAANVTKNSSMGEIGPLVSIWGKYLLANPKLTMSILSRFIKL</sequence>
<gene>
    <name evidence="1" type="ORF">CLORY_18020</name>
</gene>
<reference evidence="1 2" key="1">
    <citation type="submission" date="2017-03" db="EMBL/GenBank/DDBJ databases">
        <title>Genome sequence of Clostridium oryzae DSM 28571.</title>
        <authorList>
            <person name="Poehlein A."/>
            <person name="Daniel R."/>
        </authorList>
    </citation>
    <scope>NUCLEOTIDE SEQUENCE [LARGE SCALE GENOMIC DNA]</scope>
    <source>
        <strain evidence="1 2">DSM 28571</strain>
    </source>
</reference>
<name>A0A1V4IR95_9CLOT</name>
<dbReference type="Proteomes" id="UP000190080">
    <property type="component" value="Unassembled WGS sequence"/>
</dbReference>
<protein>
    <submittedName>
        <fullName evidence="1">Uncharacterized protein</fullName>
    </submittedName>
</protein>
<evidence type="ECO:0000313" key="2">
    <source>
        <dbReference type="Proteomes" id="UP000190080"/>
    </source>
</evidence>
<evidence type="ECO:0000313" key="1">
    <source>
        <dbReference type="EMBL" id="OPJ62433.1"/>
    </source>
</evidence>